<feature type="coiled-coil region" evidence="5">
    <location>
        <begin position="20"/>
        <end position="47"/>
    </location>
</feature>
<keyword evidence="3" id="KW-0505">Motor protein</keyword>
<dbReference type="VEuPathDB" id="PlasmoDB:PocGH01_13039000"/>
<evidence type="ECO:0000256" key="5">
    <source>
        <dbReference type="SAM" id="Coils"/>
    </source>
</evidence>
<dbReference type="AlphaFoldDB" id="A0A1C3KXK0"/>
<accession>A0A1C3KXK0</accession>
<reference evidence="6 7" key="1">
    <citation type="submission" date="2016-06" db="EMBL/GenBank/DDBJ databases">
        <authorList>
            <consortium name="Pathogen Informatics"/>
        </authorList>
    </citation>
    <scope>NUCLEOTIDE SEQUENCE [LARGE SCALE GENOMIC DNA]</scope>
    <source>
        <strain evidence="6">PowCR01</strain>
    </source>
</reference>
<dbReference type="VEuPathDB" id="PlasmoDB:POWCR01_130035500"/>
<dbReference type="Proteomes" id="UP000243200">
    <property type="component" value="Chromosome 13"/>
</dbReference>
<dbReference type="InterPro" id="IPR019347">
    <property type="entry name" value="Axonemal_dynein_light_chain"/>
</dbReference>
<dbReference type="EMBL" id="LT594517">
    <property type="protein sequence ID" value="SBT78861.1"/>
    <property type="molecule type" value="Genomic_DNA"/>
</dbReference>
<proteinExistence type="inferred from homology"/>
<comment type="similarity">
    <text evidence="4">Belongs to the inner dynein arm light chain family.</text>
</comment>
<dbReference type="Pfam" id="PF10211">
    <property type="entry name" value="Ax_dynein_light"/>
    <property type="match status" value="1"/>
</dbReference>
<dbReference type="PANTHER" id="PTHR13183">
    <property type="entry name" value="AXONEMAL INNER ARM DYNEIN LIGHT CHAIN 28"/>
    <property type="match status" value="1"/>
</dbReference>
<dbReference type="PANTHER" id="PTHR13183:SF0">
    <property type="entry name" value="AXONEMAL DYNEIN LIGHT INTERMEDIATE POLYPEPTIDE 1"/>
    <property type="match status" value="1"/>
</dbReference>
<dbReference type="GO" id="GO:0030286">
    <property type="term" value="C:dynein complex"/>
    <property type="evidence" value="ECO:0007669"/>
    <property type="project" value="UniProtKB-KW"/>
</dbReference>
<sequence length="257" mass="30725">MKDYLFGHNKYLKYDTPLIIENEGEKNKNVKDEKNMKEKNIVRVIQEIRKNLKSNILYKKDNKNGIFSEPIYNLFPVKCIKEKKVELISYVSRLTNEEDILSCLKKIYEIISSMYAKNLVIKEEFLDDLLSVLMELCRQVSVMSLQRGLVLKQLFNYNIMLLIHYHKLVKSSLTFNLKKQARQDDTLEKLRDEIEEKRNAIKSLKNEIVETEEMIENERLKAEQELSEVKIIYQNKIEKLKKNNQRKRDDFTRILQL</sequence>
<keyword evidence="2 5" id="KW-0175">Coiled coil</keyword>
<evidence type="ECO:0000313" key="7">
    <source>
        <dbReference type="Proteomes" id="UP000243200"/>
    </source>
</evidence>
<evidence type="ECO:0000256" key="2">
    <source>
        <dbReference type="ARBA" id="ARBA00023054"/>
    </source>
</evidence>
<evidence type="ECO:0000256" key="1">
    <source>
        <dbReference type="ARBA" id="ARBA00023017"/>
    </source>
</evidence>
<dbReference type="GO" id="GO:0045504">
    <property type="term" value="F:dynein heavy chain binding"/>
    <property type="evidence" value="ECO:0007669"/>
    <property type="project" value="TreeGrafter"/>
</dbReference>
<organism evidence="6 7">
    <name type="scientific">Plasmodium ovale</name>
    <name type="common">malaria parasite P. ovale</name>
    <dbReference type="NCBI Taxonomy" id="36330"/>
    <lineage>
        <taxon>Eukaryota</taxon>
        <taxon>Sar</taxon>
        <taxon>Alveolata</taxon>
        <taxon>Apicomplexa</taxon>
        <taxon>Aconoidasida</taxon>
        <taxon>Haemosporida</taxon>
        <taxon>Plasmodiidae</taxon>
        <taxon>Plasmodium</taxon>
        <taxon>Plasmodium (Plasmodium)</taxon>
    </lineage>
</organism>
<protein>
    <submittedName>
        <fullName evidence="6">Dynein-associated protein, putative</fullName>
    </submittedName>
</protein>
<name>A0A1C3KXK0_PLAOA</name>
<gene>
    <name evidence="6" type="primary">PowCR01_130035500</name>
    <name evidence="6" type="ORF">POWCR01_130035500</name>
</gene>
<keyword evidence="1" id="KW-0243">Dynein</keyword>
<evidence type="ECO:0000256" key="3">
    <source>
        <dbReference type="ARBA" id="ARBA00023175"/>
    </source>
</evidence>
<evidence type="ECO:0000256" key="4">
    <source>
        <dbReference type="ARBA" id="ARBA00038114"/>
    </source>
</evidence>
<dbReference type="OrthoDB" id="273640at2759"/>
<evidence type="ECO:0000313" key="6">
    <source>
        <dbReference type="EMBL" id="SBT78861.1"/>
    </source>
</evidence>
<dbReference type="GO" id="GO:0005930">
    <property type="term" value="C:axoneme"/>
    <property type="evidence" value="ECO:0007669"/>
    <property type="project" value="TreeGrafter"/>
</dbReference>
<feature type="coiled-coil region" evidence="5">
    <location>
        <begin position="177"/>
        <end position="250"/>
    </location>
</feature>